<dbReference type="AlphaFoldDB" id="A0A644VMD4"/>
<dbReference type="PIRSF" id="PIRSF004553">
    <property type="entry name" value="CHP00095"/>
    <property type="match status" value="1"/>
</dbReference>
<protein>
    <submittedName>
        <fullName evidence="3">Uncharacterized protein</fullName>
    </submittedName>
</protein>
<comment type="caution">
    <text evidence="3">The sequence shown here is derived from an EMBL/GenBank/DDBJ whole genome shotgun (WGS) entry which is preliminary data.</text>
</comment>
<evidence type="ECO:0000256" key="1">
    <source>
        <dbReference type="ARBA" id="ARBA00022603"/>
    </source>
</evidence>
<dbReference type="InterPro" id="IPR002052">
    <property type="entry name" value="DNA_methylase_N6_adenine_CS"/>
</dbReference>
<keyword evidence="2" id="KW-0808">Transferase</keyword>
<dbReference type="EMBL" id="VSSQ01000359">
    <property type="protein sequence ID" value="MPL92455.1"/>
    <property type="molecule type" value="Genomic_DNA"/>
</dbReference>
<dbReference type="PANTHER" id="PTHR43542">
    <property type="entry name" value="METHYLTRANSFERASE"/>
    <property type="match status" value="1"/>
</dbReference>
<name>A0A644VMD4_9ZZZZ</name>
<evidence type="ECO:0000313" key="3">
    <source>
        <dbReference type="EMBL" id="MPL92455.1"/>
    </source>
</evidence>
<dbReference type="Pfam" id="PF03602">
    <property type="entry name" value="Cons_hypoth95"/>
    <property type="match status" value="1"/>
</dbReference>
<dbReference type="GO" id="GO:0031167">
    <property type="term" value="P:rRNA methylation"/>
    <property type="evidence" value="ECO:0007669"/>
    <property type="project" value="InterPro"/>
</dbReference>
<sequence length="169" mass="18212">MKEARPTSGKVLQALFNILGDIRGKAFLDLFSGTGRVAGFARERGADPVVAVETLARRAKDIKSLFQGDEGVTILAMDVRRAAGLLRRKKRAFDVIFADPPYGEGWPAVLGPILFPPEGSLLVPGGVVVLEHSTREKMPEGEGWKITDSREYGDTVLTFLSSAGKGGEK</sequence>
<dbReference type="CDD" id="cd02440">
    <property type="entry name" value="AdoMet_MTases"/>
    <property type="match status" value="1"/>
</dbReference>
<dbReference type="SUPFAM" id="SSF53335">
    <property type="entry name" value="S-adenosyl-L-methionine-dependent methyltransferases"/>
    <property type="match status" value="1"/>
</dbReference>
<keyword evidence="1" id="KW-0489">Methyltransferase</keyword>
<evidence type="ECO:0000256" key="2">
    <source>
        <dbReference type="ARBA" id="ARBA00022679"/>
    </source>
</evidence>
<dbReference type="GO" id="GO:0003676">
    <property type="term" value="F:nucleic acid binding"/>
    <property type="evidence" value="ECO:0007669"/>
    <property type="project" value="InterPro"/>
</dbReference>
<gene>
    <name evidence="3" type="ORF">SDC9_38556</name>
</gene>
<dbReference type="PANTHER" id="PTHR43542:SF1">
    <property type="entry name" value="METHYLTRANSFERASE"/>
    <property type="match status" value="1"/>
</dbReference>
<dbReference type="InterPro" id="IPR029063">
    <property type="entry name" value="SAM-dependent_MTases_sf"/>
</dbReference>
<dbReference type="PROSITE" id="PS00092">
    <property type="entry name" value="N6_MTASE"/>
    <property type="match status" value="1"/>
</dbReference>
<dbReference type="GO" id="GO:0008168">
    <property type="term" value="F:methyltransferase activity"/>
    <property type="evidence" value="ECO:0007669"/>
    <property type="project" value="UniProtKB-KW"/>
</dbReference>
<dbReference type="Gene3D" id="3.40.50.150">
    <property type="entry name" value="Vaccinia Virus protein VP39"/>
    <property type="match status" value="1"/>
</dbReference>
<accession>A0A644VMD4</accession>
<proteinExistence type="predicted"/>
<dbReference type="InterPro" id="IPR004398">
    <property type="entry name" value="RNA_MeTrfase_RsmD"/>
</dbReference>
<organism evidence="3">
    <name type="scientific">bioreactor metagenome</name>
    <dbReference type="NCBI Taxonomy" id="1076179"/>
    <lineage>
        <taxon>unclassified sequences</taxon>
        <taxon>metagenomes</taxon>
        <taxon>ecological metagenomes</taxon>
    </lineage>
</organism>
<reference evidence="3" key="1">
    <citation type="submission" date="2019-08" db="EMBL/GenBank/DDBJ databases">
        <authorList>
            <person name="Kucharzyk K."/>
            <person name="Murdoch R.W."/>
            <person name="Higgins S."/>
            <person name="Loffler F."/>
        </authorList>
    </citation>
    <scope>NUCLEOTIDE SEQUENCE</scope>
</reference>